<keyword evidence="1" id="KW-1133">Transmembrane helix</keyword>
<name>A0A7C5Y516_CALS0</name>
<sequence length="97" mass="10848">MRRFERVLMLKRFTPVLLGVMTALFLFGGIYVNEPRKSAESARAATPEIYLHVDTAAEKDPQLFVTIGTGSLLTALSIFIALSLLTRRGDSKPEEYE</sequence>
<organism evidence="2">
    <name type="scientific">Caldiarchaeum subterraneum</name>
    <dbReference type="NCBI Taxonomy" id="311458"/>
    <lineage>
        <taxon>Archaea</taxon>
        <taxon>Nitrososphaerota</taxon>
        <taxon>Candidatus Caldarchaeales</taxon>
        <taxon>Candidatus Caldarchaeaceae</taxon>
        <taxon>Candidatus Caldarchaeum</taxon>
    </lineage>
</organism>
<comment type="caution">
    <text evidence="2">The sequence shown here is derived from an EMBL/GenBank/DDBJ whole genome shotgun (WGS) entry which is preliminary data.</text>
</comment>
<reference evidence="2" key="1">
    <citation type="journal article" date="2020" name="mSystems">
        <title>Genome- and Community-Level Interaction Insights into Carbon Utilization and Element Cycling Functions of Hydrothermarchaeota in Hydrothermal Sediment.</title>
        <authorList>
            <person name="Zhou Z."/>
            <person name="Liu Y."/>
            <person name="Xu W."/>
            <person name="Pan J."/>
            <person name="Luo Z.H."/>
            <person name="Li M."/>
        </authorList>
    </citation>
    <scope>NUCLEOTIDE SEQUENCE [LARGE SCALE GENOMIC DNA]</scope>
    <source>
        <strain evidence="2">SpSt-1084</strain>
    </source>
</reference>
<protein>
    <submittedName>
        <fullName evidence="2">Uncharacterized protein</fullName>
    </submittedName>
</protein>
<proteinExistence type="predicted"/>
<feature type="transmembrane region" description="Helical" evidence="1">
    <location>
        <begin position="63"/>
        <end position="85"/>
    </location>
</feature>
<evidence type="ECO:0000256" key="1">
    <source>
        <dbReference type="SAM" id="Phobius"/>
    </source>
</evidence>
<dbReference type="EMBL" id="DRXS01000254">
    <property type="protein sequence ID" value="HHR41115.1"/>
    <property type="molecule type" value="Genomic_DNA"/>
</dbReference>
<keyword evidence="1" id="KW-0472">Membrane</keyword>
<evidence type="ECO:0000313" key="2">
    <source>
        <dbReference type="EMBL" id="HHR41115.1"/>
    </source>
</evidence>
<gene>
    <name evidence="2" type="ORF">ENM42_04715</name>
</gene>
<accession>A0A7C5Y516</accession>
<keyword evidence="1" id="KW-0812">Transmembrane</keyword>
<feature type="transmembrane region" description="Helical" evidence="1">
    <location>
        <begin position="12"/>
        <end position="32"/>
    </location>
</feature>
<dbReference type="AlphaFoldDB" id="A0A7C5Y516"/>